<dbReference type="GO" id="GO:0010605">
    <property type="term" value="P:negative regulation of macromolecule metabolic process"/>
    <property type="evidence" value="ECO:0007669"/>
    <property type="project" value="UniProtKB-ARBA"/>
</dbReference>
<reference evidence="2 3" key="1">
    <citation type="submission" date="2017-12" db="EMBL/GenBank/DDBJ databases">
        <authorList>
            <person name="Pombert J.-F."/>
            <person name="Haag K.L."/>
            <person name="Ebert D."/>
        </authorList>
    </citation>
    <scope>NUCLEOTIDE SEQUENCE [LARGE SCALE GENOMIC DNA]</scope>
    <source>
        <strain evidence="2">IL-BN-2</strain>
    </source>
</reference>
<evidence type="ECO:0000313" key="3">
    <source>
        <dbReference type="Proteomes" id="UP000293045"/>
    </source>
</evidence>
<dbReference type="Gene3D" id="3.30.460.10">
    <property type="entry name" value="Beta Polymerase, domain 2"/>
    <property type="match status" value="1"/>
</dbReference>
<dbReference type="GO" id="GO:0031499">
    <property type="term" value="C:TRAMP complex"/>
    <property type="evidence" value="ECO:0007669"/>
    <property type="project" value="TreeGrafter"/>
</dbReference>
<feature type="domain" description="Poly(A) RNA polymerase mitochondrial-like central palm" evidence="1">
    <location>
        <begin position="50"/>
        <end position="177"/>
    </location>
</feature>
<dbReference type="GO" id="GO:0003729">
    <property type="term" value="F:mRNA binding"/>
    <property type="evidence" value="ECO:0007669"/>
    <property type="project" value="TreeGrafter"/>
</dbReference>
<protein>
    <submittedName>
        <fullName evidence="2">Putative poly(A) polymerase</fullName>
    </submittedName>
</protein>
<evidence type="ECO:0000313" key="2">
    <source>
        <dbReference type="EMBL" id="TBU05818.1"/>
    </source>
</evidence>
<dbReference type="InterPro" id="IPR043519">
    <property type="entry name" value="NT_sf"/>
</dbReference>
<dbReference type="SUPFAM" id="SSF81631">
    <property type="entry name" value="PAP/OAS1 substrate-binding domain"/>
    <property type="match status" value="1"/>
</dbReference>
<dbReference type="Gene3D" id="1.10.1410.10">
    <property type="match status" value="1"/>
</dbReference>
<dbReference type="GO" id="GO:0005730">
    <property type="term" value="C:nucleolus"/>
    <property type="evidence" value="ECO:0007669"/>
    <property type="project" value="TreeGrafter"/>
</dbReference>
<comment type="caution">
    <text evidence="2">The sequence shown here is derived from an EMBL/GenBank/DDBJ whole genome shotgun (WGS) entry which is preliminary data.</text>
</comment>
<dbReference type="InterPro" id="IPR045862">
    <property type="entry name" value="Trf4-like"/>
</dbReference>
<dbReference type="VEuPathDB" id="MicrosporidiaDB:CWI39_0616p0030"/>
<dbReference type="GO" id="GO:0043634">
    <property type="term" value="P:polyadenylation-dependent ncRNA catabolic process"/>
    <property type="evidence" value="ECO:0007669"/>
    <property type="project" value="TreeGrafter"/>
</dbReference>
<dbReference type="GO" id="GO:1990817">
    <property type="term" value="F:poly(A) RNA polymerase activity"/>
    <property type="evidence" value="ECO:0007669"/>
    <property type="project" value="InterPro"/>
</dbReference>
<dbReference type="Pfam" id="PF22600">
    <property type="entry name" value="MTPAP-like_central"/>
    <property type="match status" value="1"/>
</dbReference>
<name>A0A4Q9LD50_9MICR</name>
<dbReference type="CDD" id="cd05402">
    <property type="entry name" value="NT_PAP_TUTase"/>
    <property type="match status" value="1"/>
</dbReference>
<dbReference type="PANTHER" id="PTHR23092">
    <property type="entry name" value="POLY(A) RNA POLYMERASE"/>
    <property type="match status" value="1"/>
</dbReference>
<accession>A0A4Q9LD50</accession>
<dbReference type="AlphaFoldDB" id="A0A4Q9LD50"/>
<dbReference type="SUPFAM" id="SSF81301">
    <property type="entry name" value="Nucleotidyltransferase"/>
    <property type="match status" value="1"/>
</dbReference>
<dbReference type="VEuPathDB" id="MicrosporidiaDB:CWI36_0654p0030"/>
<dbReference type="Proteomes" id="UP000293045">
    <property type="component" value="Unassembled WGS sequence"/>
</dbReference>
<proteinExistence type="predicted"/>
<gene>
    <name evidence="2" type="ORF">CWI39_0616p0030</name>
</gene>
<dbReference type="PANTHER" id="PTHR23092:SF15">
    <property type="entry name" value="INACTIVE NON-CANONICAL POLY(A) RNA POLYMERASE PROTEIN TRF4-2-RELATED"/>
    <property type="match status" value="1"/>
</dbReference>
<dbReference type="EMBL" id="PIXR01000616">
    <property type="protein sequence ID" value="TBU05818.1"/>
    <property type="molecule type" value="Genomic_DNA"/>
</dbReference>
<organism evidence="2 3">
    <name type="scientific">Hamiltosporidium magnivora</name>
    <dbReference type="NCBI Taxonomy" id="148818"/>
    <lineage>
        <taxon>Eukaryota</taxon>
        <taxon>Fungi</taxon>
        <taxon>Fungi incertae sedis</taxon>
        <taxon>Microsporidia</taxon>
        <taxon>Dubosqiidae</taxon>
        <taxon>Hamiltosporidium</taxon>
    </lineage>
</organism>
<dbReference type="InterPro" id="IPR054708">
    <property type="entry name" value="MTPAP-like_central"/>
</dbReference>
<sequence>MDDSFIPYKSVNIKSDYSSKPPTHFLYTKIPDTSTKKTAVPQYISPLERLNTELLTLSQTLKPTPTEIEIRNFLISKFQLLFLEKLNLHCTVMGSYSHNLFLTTSDIDLSISCPTIKSDSNQKKEENILLKKICLILQNTEFIEPISIIHLNKARIPIIKCRDILYKIRFDISINNMSQSRYVHTALQKKPYLHNFCLVLKYFLFKRDMSQTRRGGLCSYAQFLLLNHFFNLHPLIQLKTVNPLLNMGVLFMDFFQYFGIDFKYDRSVMISHKGYYNRIEENNTEYRDEGKGEYISDNKGYNRGDNKGYYNRSDNNNTNFNKFYDKSFDACLNIEDPDDPSYNVGHGCSTIQSVKEVFNHCYRIMSVILSGEVDSNKCVLSVWVNLDEKEEEWRRGIVEKYKEIKGRESRVLDIRNILEKYKEIKGRESRVLDIRNILEKKVECVNDRGMIEGVIYKDSKGVIYKDSS</sequence>
<dbReference type="GO" id="GO:0031123">
    <property type="term" value="P:RNA 3'-end processing"/>
    <property type="evidence" value="ECO:0007669"/>
    <property type="project" value="TreeGrafter"/>
</dbReference>
<evidence type="ECO:0000259" key="1">
    <source>
        <dbReference type="Pfam" id="PF22600"/>
    </source>
</evidence>